<name>A0A518GRI8_9PLAN</name>
<organism evidence="1 2">
    <name type="scientific">Planctopirus ephydatiae</name>
    <dbReference type="NCBI Taxonomy" id="2528019"/>
    <lineage>
        <taxon>Bacteria</taxon>
        <taxon>Pseudomonadati</taxon>
        <taxon>Planctomycetota</taxon>
        <taxon>Planctomycetia</taxon>
        <taxon>Planctomycetales</taxon>
        <taxon>Planctomycetaceae</taxon>
        <taxon>Planctopirus</taxon>
    </lineage>
</organism>
<proteinExistence type="predicted"/>
<evidence type="ECO:0000313" key="2">
    <source>
        <dbReference type="Proteomes" id="UP000315349"/>
    </source>
</evidence>
<dbReference type="AlphaFoldDB" id="A0A518GRI8"/>
<evidence type="ECO:0000313" key="1">
    <source>
        <dbReference type="EMBL" id="QDV31204.1"/>
    </source>
</evidence>
<reference evidence="1 2" key="1">
    <citation type="submission" date="2019-02" db="EMBL/GenBank/DDBJ databases">
        <title>Deep-cultivation of Planctomycetes and their phenomic and genomic characterization uncovers novel biology.</title>
        <authorList>
            <person name="Wiegand S."/>
            <person name="Jogler M."/>
            <person name="Boedeker C."/>
            <person name="Pinto D."/>
            <person name="Vollmers J."/>
            <person name="Rivas-Marin E."/>
            <person name="Kohn T."/>
            <person name="Peeters S.H."/>
            <person name="Heuer A."/>
            <person name="Rast P."/>
            <person name="Oberbeckmann S."/>
            <person name="Bunk B."/>
            <person name="Jeske O."/>
            <person name="Meyerdierks A."/>
            <person name="Storesund J.E."/>
            <person name="Kallscheuer N."/>
            <person name="Luecker S."/>
            <person name="Lage O.M."/>
            <person name="Pohl T."/>
            <person name="Merkel B.J."/>
            <person name="Hornburger P."/>
            <person name="Mueller R.-W."/>
            <person name="Bruemmer F."/>
            <person name="Labrenz M."/>
            <person name="Spormann A.M."/>
            <person name="Op den Camp H."/>
            <person name="Overmann J."/>
            <person name="Amann R."/>
            <person name="Jetten M.S.M."/>
            <person name="Mascher T."/>
            <person name="Medema M.H."/>
            <person name="Devos D.P."/>
            <person name="Kaster A.-K."/>
            <person name="Ovreas L."/>
            <person name="Rohde M."/>
            <person name="Galperin M.Y."/>
            <person name="Jogler C."/>
        </authorList>
    </citation>
    <scope>NUCLEOTIDE SEQUENCE [LARGE SCALE GENOMIC DNA]</scope>
    <source>
        <strain evidence="1 2">Spb1</strain>
    </source>
</reference>
<dbReference type="Proteomes" id="UP000315349">
    <property type="component" value="Chromosome"/>
</dbReference>
<accession>A0A518GRI8</accession>
<dbReference type="KEGG" id="peh:Spb1_31470"/>
<dbReference type="EMBL" id="CP036299">
    <property type="protein sequence ID" value="QDV31204.1"/>
    <property type="molecule type" value="Genomic_DNA"/>
</dbReference>
<protein>
    <submittedName>
        <fullName evidence="1">Uncharacterized protein</fullName>
    </submittedName>
</protein>
<sequence length="47" mass="5171">MLAQSRKHGTNAGNMARTKVLLNSGIGITNLDDRKPCVFESQVHVFD</sequence>
<gene>
    <name evidence="1" type="ORF">Spb1_31470</name>
</gene>
<keyword evidence="2" id="KW-1185">Reference proteome</keyword>
<dbReference type="RefSeq" id="WP_186377607.1">
    <property type="nucleotide sequence ID" value="NZ_CP036299.1"/>
</dbReference>